<accession>A0AAD0XCP9</accession>
<dbReference type="Proteomes" id="UP000279995">
    <property type="component" value="Chromosome I"/>
</dbReference>
<name>A0AAD0XCP9_9GAMM</name>
<dbReference type="EMBL" id="CP033065">
    <property type="protein sequence ID" value="AYM87716.1"/>
    <property type="molecule type" value="Genomic_DNA"/>
</dbReference>
<proteinExistence type="predicted"/>
<protein>
    <submittedName>
        <fullName evidence="1">Uncharacterized protein</fullName>
    </submittedName>
</protein>
<gene>
    <name evidence="1" type="ORF">D9T18_13975</name>
</gene>
<organism evidence="1 2">
    <name type="scientific">Pseudoalteromonas agarivorans</name>
    <dbReference type="NCBI Taxonomy" id="176102"/>
    <lineage>
        <taxon>Bacteria</taxon>
        <taxon>Pseudomonadati</taxon>
        <taxon>Pseudomonadota</taxon>
        <taxon>Gammaproteobacteria</taxon>
        <taxon>Alteromonadales</taxon>
        <taxon>Pseudoalteromonadaceae</taxon>
        <taxon>Pseudoalteromonas</taxon>
    </lineage>
</organism>
<evidence type="ECO:0000313" key="1">
    <source>
        <dbReference type="EMBL" id="AYM87716.1"/>
    </source>
</evidence>
<evidence type="ECO:0000313" key="2">
    <source>
        <dbReference type="Proteomes" id="UP000279995"/>
    </source>
</evidence>
<sequence>MLCRPLNRLFGGFFCLNDYAFNTLKIITTKYNFVRALLFKPHILNKHLIIKNFARQRRIVI</sequence>
<reference evidence="1 2" key="1">
    <citation type="submission" date="2018-10" db="EMBL/GenBank/DDBJ databases">
        <title>Complete Genome Sequence and Transcriptomic Profiles of a Marine Bacterium, Pseudoalteromonas agarivorans Hao 2018.</title>
        <authorList>
            <person name="Hao L."/>
        </authorList>
    </citation>
    <scope>NUCLEOTIDE SEQUENCE [LARGE SCALE GENOMIC DNA]</scope>
    <source>
        <strain evidence="1 2">Hao 2018</strain>
    </source>
</reference>
<dbReference type="AlphaFoldDB" id="A0AAD0XCP9"/>